<protein>
    <recommendedName>
        <fullName evidence="1">DUF6817 domain-containing protein</fullName>
    </recommendedName>
</protein>
<dbReference type="EMBL" id="JMCC02000004">
    <property type="protein sequence ID" value="KIG19153.1"/>
    <property type="molecule type" value="Genomic_DNA"/>
</dbReference>
<reference evidence="2 3" key="1">
    <citation type="submission" date="2014-12" db="EMBL/GenBank/DDBJ databases">
        <title>Genome assembly of Enhygromyxa salina DSM 15201.</title>
        <authorList>
            <person name="Sharma G."/>
            <person name="Subramanian S."/>
        </authorList>
    </citation>
    <scope>NUCLEOTIDE SEQUENCE [LARGE SCALE GENOMIC DNA]</scope>
    <source>
        <strain evidence="2 3">DSM 15201</strain>
    </source>
</reference>
<evidence type="ECO:0000259" key="1">
    <source>
        <dbReference type="Pfam" id="PF20680"/>
    </source>
</evidence>
<sequence>MQVCSIDGVCYLVFDDRVLVVEGVSADALRRALRRPEAELDPDLRAVFEVSAKQHAEGSAPWVGARRGVLHAARVAVLGDGRLARCVADELARAGARVLTSPDAEPEPASLELDVDLVFCCLEGASHERLLAIERAAARGSSPLVFLTVGAQALSFGPRVFPGSRGCLACSRSALLPSPAQLAPELLPQLHTHTLDDSAAAQMVACAAAALAVRELEGRARESDETVIELAWTGERQRHHIACSCRPARAATDPTTHAASTRSASVEPSLAWAELSPRLQALELALAGPDHRDPLERLDPDVPAMLRELVVRHADDLDHATGSFRAHLEGTWRALVHWRQPRIVCRAGLFHSCLATSYYERALYRPWEQRALARAIGLEATTLVHLFCTIDRPALHDDLDALDELPAAATPVRNRHTGERAWVPTRVVVALLLIEIANLAEQSGGDDGMPSAWMARASRWTQLATPWLSPALPIFDRGTARLSETDERAAIEAYRVAIQVLQRDADAAQSALIRCAEHNPWVAEPWLLQALLADRRADLAARAQLLDAAKSRLASWPLAWDKRYGETQWRALAHALRRDPTPS</sequence>
<dbReference type="PANTHER" id="PTHR37391:SF2">
    <property type="entry name" value="E3 UBIQUITIN-PROTEIN LIGASE"/>
    <property type="match status" value="1"/>
</dbReference>
<dbReference type="PANTHER" id="PTHR37391">
    <property type="entry name" value="E3 UBIQUITIN-PROTEIN LIGASE"/>
    <property type="match status" value="1"/>
</dbReference>
<evidence type="ECO:0000313" key="3">
    <source>
        <dbReference type="Proteomes" id="UP000031599"/>
    </source>
</evidence>
<evidence type="ECO:0000313" key="2">
    <source>
        <dbReference type="EMBL" id="KIG19153.1"/>
    </source>
</evidence>
<dbReference type="InterPro" id="IPR049202">
    <property type="entry name" value="DUF6817"/>
</dbReference>
<dbReference type="Proteomes" id="UP000031599">
    <property type="component" value="Unassembled WGS sequence"/>
</dbReference>
<proteinExistence type="predicted"/>
<organism evidence="2 3">
    <name type="scientific">Enhygromyxa salina</name>
    <dbReference type="NCBI Taxonomy" id="215803"/>
    <lineage>
        <taxon>Bacteria</taxon>
        <taxon>Pseudomonadati</taxon>
        <taxon>Myxococcota</taxon>
        <taxon>Polyangia</taxon>
        <taxon>Nannocystales</taxon>
        <taxon>Nannocystaceae</taxon>
        <taxon>Enhygromyxa</taxon>
    </lineage>
</organism>
<name>A0A0C2A6X8_9BACT</name>
<dbReference type="Pfam" id="PF20680">
    <property type="entry name" value="DUF6817"/>
    <property type="match status" value="1"/>
</dbReference>
<dbReference type="AlphaFoldDB" id="A0A0C2A6X8"/>
<comment type="caution">
    <text evidence="2">The sequence shown here is derived from an EMBL/GenBank/DDBJ whole genome shotgun (WGS) entry which is preliminary data.</text>
</comment>
<gene>
    <name evidence="2" type="ORF">DB30_04618</name>
</gene>
<feature type="domain" description="DUF6817" evidence="1">
    <location>
        <begin position="311"/>
        <end position="392"/>
    </location>
</feature>
<accession>A0A0C2A6X8</accession>
<dbReference type="Gene3D" id="3.40.50.720">
    <property type="entry name" value="NAD(P)-binding Rossmann-like Domain"/>
    <property type="match status" value="1"/>
</dbReference>